<dbReference type="OrthoDB" id="1366011at2"/>
<gene>
    <name evidence="2" type="ORF">BMF97_07655</name>
</gene>
<sequence length="92" mass="10577">MENAVIIPVTTLDEIKTELGNLSKLVRELTNKGKTENLTFKEVMQILKCSRNTVSSYVEKGYFNAYQTGGKYSKIIFKRSEIEHFVDNRKAK</sequence>
<proteinExistence type="predicted"/>
<name>A0A1T3FKM0_ELIME</name>
<dbReference type="RefSeq" id="WP_077564507.1">
    <property type="nucleotide sequence ID" value="NZ_CP016378.1"/>
</dbReference>
<dbReference type="Proteomes" id="UP000188947">
    <property type="component" value="Unassembled WGS sequence"/>
</dbReference>
<dbReference type="STRING" id="238.BBD35_14455"/>
<keyword evidence="3" id="KW-1185">Reference proteome</keyword>
<reference evidence="2 3" key="1">
    <citation type="submission" date="2016-11" db="EMBL/GenBank/DDBJ databases">
        <title>Genome sequence and comparative genomic analysis of clinical strain Elizabethkingia meningoseptica 61421 PRCM.</title>
        <authorList>
            <person name="Wang M."/>
            <person name="Hu S."/>
            <person name="Cao L."/>
            <person name="Jiang T."/>
            <person name="Zhou Y."/>
            <person name="Ming D."/>
        </authorList>
    </citation>
    <scope>NUCLEOTIDE SEQUENCE [LARGE SCALE GENOMIC DNA]</scope>
    <source>
        <strain evidence="2 3">61421 PRCM</strain>
    </source>
</reference>
<dbReference type="Pfam" id="PF12728">
    <property type="entry name" value="HTH_17"/>
    <property type="match status" value="1"/>
</dbReference>
<organism evidence="2 3">
    <name type="scientific">Elizabethkingia meningoseptica</name>
    <name type="common">Chryseobacterium meningosepticum</name>
    <dbReference type="NCBI Taxonomy" id="238"/>
    <lineage>
        <taxon>Bacteria</taxon>
        <taxon>Pseudomonadati</taxon>
        <taxon>Bacteroidota</taxon>
        <taxon>Flavobacteriia</taxon>
        <taxon>Flavobacteriales</taxon>
        <taxon>Weeksellaceae</taxon>
        <taxon>Elizabethkingia</taxon>
    </lineage>
</organism>
<dbReference type="SUPFAM" id="SSF46955">
    <property type="entry name" value="Putative DNA-binding domain"/>
    <property type="match status" value="1"/>
</dbReference>
<protein>
    <recommendedName>
        <fullName evidence="1">Helix-turn-helix domain-containing protein</fullName>
    </recommendedName>
</protein>
<dbReference type="InterPro" id="IPR041657">
    <property type="entry name" value="HTH_17"/>
</dbReference>
<accession>A0A1T3FKM0</accession>
<evidence type="ECO:0000259" key="1">
    <source>
        <dbReference type="Pfam" id="PF12728"/>
    </source>
</evidence>
<comment type="caution">
    <text evidence="2">The sequence shown here is derived from an EMBL/GenBank/DDBJ whole genome shotgun (WGS) entry which is preliminary data.</text>
</comment>
<feature type="domain" description="Helix-turn-helix" evidence="1">
    <location>
        <begin position="38"/>
        <end position="89"/>
    </location>
</feature>
<dbReference type="EMBL" id="MPOG01000008">
    <property type="protein sequence ID" value="OOH96215.1"/>
    <property type="molecule type" value="Genomic_DNA"/>
</dbReference>
<dbReference type="InterPro" id="IPR009061">
    <property type="entry name" value="DNA-bd_dom_put_sf"/>
</dbReference>
<evidence type="ECO:0000313" key="2">
    <source>
        <dbReference type="EMBL" id="OOH96215.1"/>
    </source>
</evidence>
<evidence type="ECO:0000313" key="3">
    <source>
        <dbReference type="Proteomes" id="UP000188947"/>
    </source>
</evidence>
<dbReference type="AlphaFoldDB" id="A0A1T3FKM0"/>